<reference evidence="1 2" key="1">
    <citation type="journal article" date="2014" name="PLoS Genet.">
        <title>Phylogenetically driven sequencing of extremely halophilic archaea reveals strategies for static and dynamic osmo-response.</title>
        <authorList>
            <person name="Becker E.A."/>
            <person name="Seitzer P.M."/>
            <person name="Tritt A."/>
            <person name="Larsen D."/>
            <person name="Krusor M."/>
            <person name="Yao A.I."/>
            <person name="Wu D."/>
            <person name="Madern D."/>
            <person name="Eisen J.A."/>
            <person name="Darling A.E."/>
            <person name="Facciotti M.T."/>
        </authorList>
    </citation>
    <scope>NUCLEOTIDE SEQUENCE [LARGE SCALE GENOMIC DNA]</scope>
    <source>
        <strain evidence="1 2">JCM 13561</strain>
    </source>
</reference>
<accession>M0NTL2</accession>
<comment type="caution">
    <text evidence="1">The sequence shown here is derived from an EMBL/GenBank/DDBJ whole genome shotgun (WGS) entry which is preliminary data.</text>
</comment>
<dbReference type="AlphaFoldDB" id="M0NTL2"/>
<organism evidence="1 2">
    <name type="scientific">Halorubrum distributum JCM 13561</name>
    <dbReference type="NCBI Taxonomy" id="1227483"/>
    <lineage>
        <taxon>Archaea</taxon>
        <taxon>Methanobacteriati</taxon>
        <taxon>Methanobacteriota</taxon>
        <taxon>Stenosarchaea group</taxon>
        <taxon>Halobacteria</taxon>
        <taxon>Halobacteriales</taxon>
        <taxon>Haloferacaceae</taxon>
        <taxon>Halorubrum</taxon>
        <taxon>Halorubrum distributum group</taxon>
    </lineage>
</organism>
<gene>
    <name evidence="1" type="ORF">C470_07224</name>
</gene>
<dbReference type="EMBL" id="AOJF01000032">
    <property type="protein sequence ID" value="EMA61297.1"/>
    <property type="molecule type" value="Genomic_DNA"/>
</dbReference>
<dbReference type="PATRIC" id="fig|1227483.3.peg.1421"/>
<evidence type="ECO:0000313" key="1">
    <source>
        <dbReference type="EMBL" id="EMA61297.1"/>
    </source>
</evidence>
<evidence type="ECO:0000313" key="2">
    <source>
        <dbReference type="Proteomes" id="UP000011581"/>
    </source>
</evidence>
<protein>
    <submittedName>
        <fullName evidence="1">Uncharacterized protein</fullName>
    </submittedName>
</protein>
<dbReference type="Proteomes" id="UP000011581">
    <property type="component" value="Unassembled WGS sequence"/>
</dbReference>
<sequence>MRVIDESEPPLYQLFAESSAQIGVGSTAVYEGLCFDLETFVFEADGADVLQPLVEDGAASRIESVDELAGQLGSGSAGRFDREWFFKSDSVANILKELERICDTHSK</sequence>
<proteinExistence type="predicted"/>
<name>M0NTL2_9EURY</name>